<protein>
    <submittedName>
        <fullName evidence="3">Glucanase B</fullName>
    </submittedName>
</protein>
<gene>
    <name evidence="3" type="ORF">PG996_005262</name>
</gene>
<organism evidence="3 4">
    <name type="scientific">Apiospora saccharicola</name>
    <dbReference type="NCBI Taxonomy" id="335842"/>
    <lineage>
        <taxon>Eukaryota</taxon>
        <taxon>Fungi</taxon>
        <taxon>Dikarya</taxon>
        <taxon>Ascomycota</taxon>
        <taxon>Pezizomycotina</taxon>
        <taxon>Sordariomycetes</taxon>
        <taxon>Xylariomycetidae</taxon>
        <taxon>Amphisphaeriales</taxon>
        <taxon>Apiosporaceae</taxon>
        <taxon>Apiospora</taxon>
    </lineage>
</organism>
<reference evidence="3 4" key="1">
    <citation type="submission" date="2023-01" db="EMBL/GenBank/DDBJ databases">
        <title>Analysis of 21 Apiospora genomes using comparative genomics revels a genus with tremendous synthesis potential of carbohydrate active enzymes and secondary metabolites.</title>
        <authorList>
            <person name="Sorensen T."/>
        </authorList>
    </citation>
    <scope>NUCLEOTIDE SEQUENCE [LARGE SCALE GENOMIC DNA]</scope>
    <source>
        <strain evidence="3 4">CBS 83171</strain>
    </source>
</reference>
<dbReference type="PANTHER" id="PTHR38165">
    <property type="match status" value="1"/>
</dbReference>
<dbReference type="Pfam" id="PF16483">
    <property type="entry name" value="Glyco_hydro_64"/>
    <property type="match status" value="1"/>
</dbReference>
<proteinExistence type="predicted"/>
<name>A0ABR1VPS6_9PEZI</name>
<sequence length="326" mass="36293">MFLTSAGTWYQPAITGANLVKIDPIVVPGFNPNQASITELLIPAEIESGRVWISRGELQFRVMVSEGGIPFITEPSALDLTDDTSWGFLELTSSKRNGLYANLSFVDFVGLALSMVLVLNSDQIQTVIGTPHNALTSICDALNVQTRVDGIPWGKLCILADDGRPLRVLSPNLYEAANPGATEGYYHQYVTQVWKKYSSHDLYIDTQSWAGLVRCMVDANEEMVCDGDNRAYARPNTADIWGCNTGPFSIREHDNYIHRLIVPRLCAAFSRTTLLMDKGESNQRLAIPAIISIALQIITVALFIRMKLTEKDMHFRMMMSTLLQRT</sequence>
<dbReference type="PROSITE" id="PS52006">
    <property type="entry name" value="GH64"/>
    <property type="match status" value="1"/>
</dbReference>
<comment type="caution">
    <text evidence="3">The sequence shown here is derived from an EMBL/GenBank/DDBJ whole genome shotgun (WGS) entry which is preliminary data.</text>
</comment>
<evidence type="ECO:0000313" key="4">
    <source>
        <dbReference type="Proteomes" id="UP001446871"/>
    </source>
</evidence>
<keyword evidence="1" id="KW-0812">Transmembrane</keyword>
<feature type="domain" description="GH64" evidence="2">
    <location>
        <begin position="1"/>
        <end position="326"/>
    </location>
</feature>
<dbReference type="InterPro" id="IPR032477">
    <property type="entry name" value="Glyco_hydro_64"/>
</dbReference>
<dbReference type="PANTHER" id="PTHR38165:SF1">
    <property type="entry name" value="GLUCANASE B"/>
    <property type="match status" value="1"/>
</dbReference>
<dbReference type="InterPro" id="IPR037398">
    <property type="entry name" value="Glyco_hydro_64_fam"/>
</dbReference>
<evidence type="ECO:0000313" key="3">
    <source>
        <dbReference type="EMBL" id="KAK8071914.1"/>
    </source>
</evidence>
<evidence type="ECO:0000259" key="2">
    <source>
        <dbReference type="PROSITE" id="PS52006"/>
    </source>
</evidence>
<keyword evidence="1" id="KW-0472">Membrane</keyword>
<keyword evidence="4" id="KW-1185">Reference proteome</keyword>
<accession>A0ABR1VPS6</accession>
<dbReference type="Gene3D" id="2.60.110.10">
    <property type="entry name" value="Thaumatin"/>
    <property type="match status" value="1"/>
</dbReference>
<feature type="transmembrane region" description="Helical" evidence="1">
    <location>
        <begin position="285"/>
        <end position="304"/>
    </location>
</feature>
<evidence type="ECO:0000256" key="1">
    <source>
        <dbReference type="SAM" id="Phobius"/>
    </source>
</evidence>
<dbReference type="Proteomes" id="UP001446871">
    <property type="component" value="Unassembled WGS sequence"/>
</dbReference>
<keyword evidence="1" id="KW-1133">Transmembrane helix</keyword>
<dbReference type="InterPro" id="IPR037176">
    <property type="entry name" value="Osmotin/thaumatin-like_sf"/>
</dbReference>
<dbReference type="EMBL" id="JAQQWM010000003">
    <property type="protein sequence ID" value="KAK8071914.1"/>
    <property type="molecule type" value="Genomic_DNA"/>
</dbReference>